<keyword evidence="1" id="KW-0539">Nucleus</keyword>
<keyword evidence="1" id="KW-0479">Metal-binding</keyword>
<dbReference type="AlphaFoldDB" id="A0A4P9W0N2"/>
<comment type="catalytic activity">
    <reaction evidence="1">
        <text>Hydrolytically removes 5'-nucleotides successively from the 3'-hydroxy termini of 3'-hydroxy-terminated oligonucleotides.</text>
        <dbReference type="EC" id="3.1.4.1"/>
    </reaction>
</comment>
<dbReference type="EMBL" id="KZ999860">
    <property type="protein sequence ID" value="RKO84673.1"/>
    <property type="molecule type" value="Genomic_DNA"/>
</dbReference>
<dbReference type="GO" id="GO:0046872">
    <property type="term" value="F:metal ion binding"/>
    <property type="evidence" value="ECO:0007669"/>
    <property type="project" value="UniProtKB-KW"/>
</dbReference>
<keyword evidence="1" id="KW-0540">Nuclease</keyword>
<feature type="non-terminal residue" evidence="2">
    <location>
        <position position="119"/>
    </location>
</feature>
<dbReference type="GO" id="GO:0005634">
    <property type="term" value="C:nucleus"/>
    <property type="evidence" value="ECO:0007669"/>
    <property type="project" value="UniProtKB-SubCell"/>
</dbReference>
<dbReference type="GO" id="GO:0004528">
    <property type="term" value="F:phosphodiesterase I activity"/>
    <property type="evidence" value="ECO:0007669"/>
    <property type="project" value="UniProtKB-EC"/>
</dbReference>
<dbReference type="OrthoDB" id="258143at2759"/>
<comment type="similarity">
    <text evidence="1">Belongs to the FAN1 family.</text>
</comment>
<dbReference type="EC" id="3.1.4.1" evidence="1"/>
<comment type="function">
    <text evidence="1">Nuclease required for the repair of DNA interstrand cross-links (ICL). Acts as a 5'-3' exonuclease that anchors at a cut end of DNA and cleaves DNA successively at every third nucleotide, allowing to excise an ICL from one strand through flanking incisions.</text>
</comment>
<keyword evidence="1" id="KW-0234">DNA repair</keyword>
<evidence type="ECO:0000256" key="1">
    <source>
        <dbReference type="RuleBase" id="RU365033"/>
    </source>
</evidence>
<organism evidence="2 3">
    <name type="scientific">Blyttiomyces helicus</name>
    <dbReference type="NCBI Taxonomy" id="388810"/>
    <lineage>
        <taxon>Eukaryota</taxon>
        <taxon>Fungi</taxon>
        <taxon>Fungi incertae sedis</taxon>
        <taxon>Chytridiomycota</taxon>
        <taxon>Chytridiomycota incertae sedis</taxon>
        <taxon>Chytridiomycetes</taxon>
        <taxon>Chytridiomycetes incertae sedis</taxon>
        <taxon>Blyttiomyces</taxon>
    </lineage>
</organism>
<comment type="cofactor">
    <cofactor evidence="1">
        <name>Mg(2+)</name>
        <dbReference type="ChEBI" id="CHEBI:18420"/>
    </cofactor>
    <cofactor evidence="1">
        <name>Mn(2+)</name>
        <dbReference type="ChEBI" id="CHEBI:29035"/>
    </cofactor>
</comment>
<protein>
    <recommendedName>
        <fullName evidence="1">Fanconi-associated nuclease</fullName>
        <ecNumber evidence="1">3.1.4.1</ecNumber>
    </recommendedName>
</protein>
<keyword evidence="1" id="KW-0378">Hydrolase</keyword>
<dbReference type="GO" id="GO:0008409">
    <property type="term" value="F:5'-3' exonuclease activity"/>
    <property type="evidence" value="ECO:0007669"/>
    <property type="project" value="TreeGrafter"/>
</dbReference>
<feature type="non-terminal residue" evidence="2">
    <location>
        <position position="1"/>
    </location>
</feature>
<evidence type="ECO:0000313" key="2">
    <source>
        <dbReference type="EMBL" id="RKO84673.1"/>
    </source>
</evidence>
<dbReference type="InterPro" id="IPR033315">
    <property type="entry name" value="Fan1-like"/>
</dbReference>
<gene>
    <name evidence="2" type="ORF">BDK51DRAFT_11527</name>
</gene>
<name>A0A4P9W0N2_9FUNG</name>
<accession>A0A4P9W0N2</accession>
<dbReference type="GO" id="GO:0070336">
    <property type="term" value="F:flap-structured DNA binding"/>
    <property type="evidence" value="ECO:0007669"/>
    <property type="project" value="TreeGrafter"/>
</dbReference>
<keyword evidence="1" id="KW-0464">Manganese</keyword>
<dbReference type="GO" id="GO:0036297">
    <property type="term" value="P:interstrand cross-link repair"/>
    <property type="evidence" value="ECO:0007669"/>
    <property type="project" value="InterPro"/>
</dbReference>
<keyword evidence="3" id="KW-1185">Reference proteome</keyword>
<proteinExistence type="inferred from homology"/>
<keyword evidence="1" id="KW-0460">Magnesium</keyword>
<reference evidence="3" key="1">
    <citation type="journal article" date="2018" name="Nat. Microbiol.">
        <title>Leveraging single-cell genomics to expand the fungal tree of life.</title>
        <authorList>
            <person name="Ahrendt S.R."/>
            <person name="Quandt C.A."/>
            <person name="Ciobanu D."/>
            <person name="Clum A."/>
            <person name="Salamov A."/>
            <person name="Andreopoulos B."/>
            <person name="Cheng J.F."/>
            <person name="Woyke T."/>
            <person name="Pelin A."/>
            <person name="Henrissat B."/>
            <person name="Reynolds N.K."/>
            <person name="Benny G.L."/>
            <person name="Smith M.E."/>
            <person name="James T.Y."/>
            <person name="Grigoriev I.V."/>
        </authorList>
    </citation>
    <scope>NUCLEOTIDE SEQUENCE [LARGE SCALE GENOMIC DNA]</scope>
</reference>
<sequence>RKAQYRGENEEPVSVEELALEHYRREGWKGFHSENSIITTLWGMLFWDILFDDSVPGAFNSPYQAAPLDLFTEFFYDWKNFEKDDVLEIADCIGGPRLAKICGLFAKTYFAHSGGVPDL</sequence>
<dbReference type="PANTHER" id="PTHR15749">
    <property type="entry name" value="FANCONI-ASSOCIATED NUCLEASE 1"/>
    <property type="match status" value="1"/>
</dbReference>
<keyword evidence="1" id="KW-0227">DNA damage</keyword>
<evidence type="ECO:0000313" key="3">
    <source>
        <dbReference type="Proteomes" id="UP000269721"/>
    </source>
</evidence>
<dbReference type="PANTHER" id="PTHR15749:SF4">
    <property type="entry name" value="FANCONI-ASSOCIATED NUCLEASE 1"/>
    <property type="match status" value="1"/>
</dbReference>
<comment type="subcellular location">
    <subcellularLocation>
        <location evidence="1">Nucleus</location>
    </subcellularLocation>
</comment>
<dbReference type="Proteomes" id="UP000269721">
    <property type="component" value="Unassembled WGS sequence"/>
</dbReference>
<dbReference type="GO" id="GO:0017108">
    <property type="term" value="F:5'-flap endonuclease activity"/>
    <property type="evidence" value="ECO:0007669"/>
    <property type="project" value="TreeGrafter"/>
</dbReference>